<evidence type="ECO:0000256" key="5">
    <source>
        <dbReference type="ARBA" id="ARBA00022989"/>
    </source>
</evidence>
<dbReference type="GO" id="GO:0005886">
    <property type="term" value="C:plasma membrane"/>
    <property type="evidence" value="ECO:0007669"/>
    <property type="project" value="UniProtKB-SubCell"/>
</dbReference>
<keyword evidence="2 7" id="KW-0813">Transport</keyword>
<evidence type="ECO:0000256" key="7">
    <source>
        <dbReference type="RuleBase" id="RU361216"/>
    </source>
</evidence>
<sequence>MLADKTSKAFMLRINSSLSQVMFKFVFLVMRYAPIGIGAALANTVGTNGISVLSNLGKLIGSLYASLVIFAIVILLPIMLLARIPVWGFLKAVGQPWLIAFSSASSESALPKAFEKMREFGCPNAITGFVIPVGYSFNLDGTTLYLALASIFAAQAAGMNLPVATQLSIMGTLMLSSKGVAAIPRASLIVLTATIEQYGLPMSAVTLIIGVDAIMDMARTSLNVFGNCLGCCVMARIEGSFRGEEWREEELARRHALILEQRGNEDNGDYQSDVEDHQDHQDHSENLKDVVIHHNEKAVSVASEDIKEYEPQHHMERR</sequence>
<dbReference type="PRINTS" id="PR00173">
    <property type="entry name" value="EDTRNSPORT"/>
</dbReference>
<dbReference type="InterPro" id="IPR036458">
    <property type="entry name" value="Na:dicarbo_symporter_sf"/>
</dbReference>
<name>A0A163JGW0_ABSGL</name>
<feature type="transmembrane region" description="Helical" evidence="7">
    <location>
        <begin position="143"/>
        <end position="164"/>
    </location>
</feature>
<dbReference type="GO" id="GO:0006835">
    <property type="term" value="P:dicarboxylic acid transport"/>
    <property type="evidence" value="ECO:0007669"/>
    <property type="project" value="TreeGrafter"/>
</dbReference>
<keyword evidence="3" id="KW-1003">Cell membrane</keyword>
<comment type="subcellular location">
    <subcellularLocation>
        <location evidence="1">Cell membrane</location>
        <topology evidence="1">Multi-pass membrane protein</topology>
    </subcellularLocation>
    <subcellularLocation>
        <location evidence="7">Membrane</location>
        <topology evidence="7">Multi-pass membrane protein</topology>
    </subcellularLocation>
</comment>
<dbReference type="InterPro" id="IPR001991">
    <property type="entry name" value="Na-dicarboxylate_symporter"/>
</dbReference>
<evidence type="ECO:0000256" key="1">
    <source>
        <dbReference type="ARBA" id="ARBA00004651"/>
    </source>
</evidence>
<keyword evidence="5 7" id="KW-1133">Transmembrane helix</keyword>
<evidence type="ECO:0000256" key="4">
    <source>
        <dbReference type="ARBA" id="ARBA00022692"/>
    </source>
</evidence>
<dbReference type="InParanoid" id="A0A163JGW0"/>
<dbReference type="STRING" id="4829.A0A163JGW0"/>
<dbReference type="SUPFAM" id="SSF118215">
    <property type="entry name" value="Proton glutamate symport protein"/>
    <property type="match status" value="1"/>
</dbReference>
<evidence type="ECO:0000256" key="3">
    <source>
        <dbReference type="ARBA" id="ARBA00022475"/>
    </source>
</evidence>
<dbReference type="OrthoDB" id="5877963at2759"/>
<evidence type="ECO:0000256" key="6">
    <source>
        <dbReference type="ARBA" id="ARBA00023136"/>
    </source>
</evidence>
<evidence type="ECO:0000256" key="8">
    <source>
        <dbReference type="SAM" id="MobiDB-lite"/>
    </source>
</evidence>
<dbReference type="PANTHER" id="PTHR42865">
    <property type="entry name" value="PROTON/GLUTAMATE-ASPARTATE SYMPORTER"/>
    <property type="match status" value="1"/>
</dbReference>
<dbReference type="Proteomes" id="UP000078561">
    <property type="component" value="Unassembled WGS sequence"/>
</dbReference>
<feature type="transmembrane region" description="Helical" evidence="7">
    <location>
        <begin position="21"/>
        <end position="42"/>
    </location>
</feature>
<gene>
    <name evidence="9" type="primary">ABSGL_04843.1 scaffold 6035</name>
</gene>
<feature type="region of interest" description="Disordered" evidence="8">
    <location>
        <begin position="262"/>
        <end position="283"/>
    </location>
</feature>
<organism evidence="9">
    <name type="scientific">Absidia glauca</name>
    <name type="common">Pin mould</name>
    <dbReference type="NCBI Taxonomy" id="4829"/>
    <lineage>
        <taxon>Eukaryota</taxon>
        <taxon>Fungi</taxon>
        <taxon>Fungi incertae sedis</taxon>
        <taxon>Mucoromycota</taxon>
        <taxon>Mucoromycotina</taxon>
        <taxon>Mucoromycetes</taxon>
        <taxon>Mucorales</taxon>
        <taxon>Cunninghamellaceae</taxon>
        <taxon>Absidia</taxon>
    </lineage>
</organism>
<dbReference type="GO" id="GO:0015293">
    <property type="term" value="F:symporter activity"/>
    <property type="evidence" value="ECO:0007669"/>
    <property type="project" value="UniProtKB-UniRule"/>
</dbReference>
<keyword evidence="7" id="KW-0769">Symport</keyword>
<reference evidence="9" key="1">
    <citation type="submission" date="2016-04" db="EMBL/GenBank/DDBJ databases">
        <authorList>
            <person name="Evans L.H."/>
            <person name="Alamgir A."/>
            <person name="Owens N."/>
            <person name="Weber N.D."/>
            <person name="Virtaneva K."/>
            <person name="Barbian K."/>
            <person name="Babar A."/>
            <person name="Rosenke K."/>
        </authorList>
    </citation>
    <scope>NUCLEOTIDE SEQUENCE [LARGE SCALE GENOMIC DNA]</scope>
    <source>
        <strain evidence="9">CBS 101.48</strain>
    </source>
</reference>
<dbReference type="Pfam" id="PF00375">
    <property type="entry name" value="SDF"/>
    <property type="match status" value="1"/>
</dbReference>
<evidence type="ECO:0000313" key="10">
    <source>
        <dbReference type="Proteomes" id="UP000078561"/>
    </source>
</evidence>
<accession>A0A163JGW0</accession>
<comment type="similarity">
    <text evidence="7">Belongs to the dicarboxylate/amino acid:cation symporter (DAACS) (TC 2.A.23) family.</text>
</comment>
<protein>
    <recommendedName>
        <fullName evidence="7">Amino acid transporter</fullName>
    </recommendedName>
</protein>
<dbReference type="Gene3D" id="1.10.3860.10">
    <property type="entry name" value="Sodium:dicarboxylate symporter"/>
    <property type="match status" value="1"/>
</dbReference>
<evidence type="ECO:0000313" key="9">
    <source>
        <dbReference type="EMBL" id="SAL99242.1"/>
    </source>
</evidence>
<proteinExistence type="inferred from homology"/>
<dbReference type="PANTHER" id="PTHR42865:SF7">
    <property type="entry name" value="PROTON_GLUTAMATE-ASPARTATE SYMPORTER"/>
    <property type="match status" value="1"/>
</dbReference>
<feature type="compositionally biased region" description="Basic and acidic residues" evidence="8">
    <location>
        <begin position="274"/>
        <end position="283"/>
    </location>
</feature>
<dbReference type="AlphaFoldDB" id="A0A163JGW0"/>
<evidence type="ECO:0000256" key="2">
    <source>
        <dbReference type="ARBA" id="ARBA00022448"/>
    </source>
</evidence>
<feature type="transmembrane region" description="Helical" evidence="7">
    <location>
        <begin position="62"/>
        <end position="82"/>
    </location>
</feature>
<comment type="caution">
    <text evidence="7">Lacks conserved residue(s) required for the propagation of feature annotation.</text>
</comment>
<dbReference type="EMBL" id="LT552594">
    <property type="protein sequence ID" value="SAL99242.1"/>
    <property type="molecule type" value="Genomic_DNA"/>
</dbReference>
<keyword evidence="6 7" id="KW-0472">Membrane</keyword>
<keyword evidence="4 7" id="KW-0812">Transmembrane</keyword>
<dbReference type="OMA" id="INWILTI"/>
<keyword evidence="10" id="KW-1185">Reference proteome</keyword>